<dbReference type="Proteomes" id="UP000601223">
    <property type="component" value="Unassembled WGS sequence"/>
</dbReference>
<reference evidence="2 3" key="1">
    <citation type="submission" date="2021-01" db="EMBL/GenBank/DDBJ databases">
        <title>Whole genome shotgun sequence of Catellatospora bangladeshensis NBRC 107357.</title>
        <authorList>
            <person name="Komaki H."/>
            <person name="Tamura T."/>
        </authorList>
    </citation>
    <scope>NUCLEOTIDE SEQUENCE [LARGE SCALE GENOMIC DNA]</scope>
    <source>
        <strain evidence="2 3">NBRC 107357</strain>
    </source>
</reference>
<comment type="caution">
    <text evidence="2">The sequence shown here is derived from an EMBL/GenBank/DDBJ whole genome shotgun (WGS) entry which is preliminary data.</text>
</comment>
<dbReference type="AlphaFoldDB" id="A0A8J3JN36"/>
<feature type="domain" description="Transcription regulator PadR N-terminal" evidence="1">
    <location>
        <begin position="24"/>
        <end position="97"/>
    </location>
</feature>
<dbReference type="InterPro" id="IPR005149">
    <property type="entry name" value="Tscrpt_reg_PadR_N"/>
</dbReference>
<dbReference type="Pfam" id="PF03551">
    <property type="entry name" value="PadR"/>
    <property type="match status" value="1"/>
</dbReference>
<dbReference type="PANTHER" id="PTHR33169:SF13">
    <property type="entry name" value="PADR-FAMILY TRANSCRIPTIONAL REGULATOR"/>
    <property type="match status" value="1"/>
</dbReference>
<name>A0A8J3JN36_9ACTN</name>
<sequence>MTVYTGRRTVEEVTAPLQEPTFLILSALAAGPMHGYGVIQEVAALSSGRVTLRPGTLYGALDRLSEQGLVAQEGEEVVEGRLRRYYRLTDPGADVLAAEVERMADNARAASARLRQHVRGTATA</sequence>
<dbReference type="InterPro" id="IPR036388">
    <property type="entry name" value="WH-like_DNA-bd_sf"/>
</dbReference>
<dbReference type="PANTHER" id="PTHR33169">
    <property type="entry name" value="PADR-FAMILY TRANSCRIPTIONAL REGULATOR"/>
    <property type="match status" value="1"/>
</dbReference>
<dbReference type="InterPro" id="IPR052509">
    <property type="entry name" value="Metal_resp_DNA-bind_regulator"/>
</dbReference>
<accession>A0A8J3JN36</accession>
<dbReference type="Gene3D" id="1.10.10.10">
    <property type="entry name" value="Winged helix-like DNA-binding domain superfamily/Winged helix DNA-binding domain"/>
    <property type="match status" value="1"/>
</dbReference>
<keyword evidence="3" id="KW-1185">Reference proteome</keyword>
<proteinExistence type="predicted"/>
<dbReference type="InterPro" id="IPR036390">
    <property type="entry name" value="WH_DNA-bd_sf"/>
</dbReference>
<organism evidence="2 3">
    <name type="scientific">Catellatospora bangladeshensis</name>
    <dbReference type="NCBI Taxonomy" id="310355"/>
    <lineage>
        <taxon>Bacteria</taxon>
        <taxon>Bacillati</taxon>
        <taxon>Actinomycetota</taxon>
        <taxon>Actinomycetes</taxon>
        <taxon>Micromonosporales</taxon>
        <taxon>Micromonosporaceae</taxon>
        <taxon>Catellatospora</taxon>
    </lineage>
</organism>
<evidence type="ECO:0000313" key="2">
    <source>
        <dbReference type="EMBL" id="GIF81738.1"/>
    </source>
</evidence>
<dbReference type="EMBL" id="BONF01000016">
    <property type="protein sequence ID" value="GIF81738.1"/>
    <property type="molecule type" value="Genomic_DNA"/>
</dbReference>
<gene>
    <name evidence="2" type="ORF">Cba03nite_30870</name>
</gene>
<protein>
    <submittedName>
        <fullName evidence="2">PadR family transcriptional regulator</fullName>
    </submittedName>
</protein>
<evidence type="ECO:0000259" key="1">
    <source>
        <dbReference type="Pfam" id="PF03551"/>
    </source>
</evidence>
<evidence type="ECO:0000313" key="3">
    <source>
        <dbReference type="Proteomes" id="UP000601223"/>
    </source>
</evidence>
<dbReference type="SUPFAM" id="SSF46785">
    <property type="entry name" value="Winged helix' DNA-binding domain"/>
    <property type="match status" value="1"/>
</dbReference>